<dbReference type="RefSeq" id="WP_182202077.1">
    <property type="nucleotide sequence ID" value="NZ_JACGLT010000001.1"/>
</dbReference>
<feature type="domain" description="Calcineurin-like phosphoesterase" evidence="3">
    <location>
        <begin position="4"/>
        <end position="216"/>
    </location>
</feature>
<evidence type="ECO:0000259" key="4">
    <source>
        <dbReference type="Pfam" id="PF02872"/>
    </source>
</evidence>
<feature type="domain" description="5'-Nucleotidase C-terminal" evidence="4">
    <location>
        <begin position="298"/>
        <end position="426"/>
    </location>
</feature>
<dbReference type="InterPro" id="IPR008334">
    <property type="entry name" value="5'-Nucleotdase_C"/>
</dbReference>
<protein>
    <submittedName>
        <fullName evidence="5">Bifunctional metallophosphatase/5'-nucleotidase</fullName>
    </submittedName>
</protein>
<dbReference type="Gene3D" id="3.90.780.10">
    <property type="entry name" value="5'-Nucleotidase, C-terminal domain"/>
    <property type="match status" value="1"/>
</dbReference>
<evidence type="ECO:0000256" key="1">
    <source>
        <dbReference type="ARBA" id="ARBA00022729"/>
    </source>
</evidence>
<comment type="similarity">
    <text evidence="2">Belongs to the 5'-nucleotidase family.</text>
</comment>
<dbReference type="Gene3D" id="3.60.21.10">
    <property type="match status" value="1"/>
</dbReference>
<dbReference type="GO" id="GO:0009166">
    <property type="term" value="P:nucleotide catabolic process"/>
    <property type="evidence" value="ECO:0007669"/>
    <property type="project" value="InterPro"/>
</dbReference>
<dbReference type="PANTHER" id="PTHR11575:SF24">
    <property type="entry name" value="5'-NUCLEOTIDASE"/>
    <property type="match status" value="1"/>
</dbReference>
<dbReference type="InterPro" id="IPR036907">
    <property type="entry name" value="5'-Nucleotdase_C_sf"/>
</dbReference>
<dbReference type="SUPFAM" id="SSF55816">
    <property type="entry name" value="5'-nucleotidase (syn. UDP-sugar hydrolase), C-terminal domain"/>
    <property type="match status" value="1"/>
</dbReference>
<keyword evidence="6" id="KW-1185">Reference proteome</keyword>
<keyword evidence="2" id="KW-0547">Nucleotide-binding</keyword>
<reference evidence="5 6" key="1">
    <citation type="submission" date="2020-07" db="EMBL/GenBank/DDBJ databases">
        <title>Bacterium isolated from marine sediment.</title>
        <authorList>
            <person name="Shang D."/>
        </authorList>
    </citation>
    <scope>NUCLEOTIDE SEQUENCE [LARGE SCALE GENOMIC DNA]</scope>
    <source>
        <strain evidence="5 6">F6074</strain>
    </source>
</reference>
<dbReference type="EMBL" id="JACGLT010000001">
    <property type="protein sequence ID" value="MBA6151364.1"/>
    <property type="molecule type" value="Genomic_DNA"/>
</dbReference>
<dbReference type="Proteomes" id="UP000541857">
    <property type="component" value="Unassembled WGS sequence"/>
</dbReference>
<dbReference type="AlphaFoldDB" id="A0A7W2R235"/>
<evidence type="ECO:0000259" key="3">
    <source>
        <dbReference type="Pfam" id="PF00149"/>
    </source>
</evidence>
<evidence type="ECO:0000256" key="2">
    <source>
        <dbReference type="RuleBase" id="RU362119"/>
    </source>
</evidence>
<dbReference type="PRINTS" id="PR01607">
    <property type="entry name" value="APYRASEFAMLY"/>
</dbReference>
<sequence length="474" mass="52933">MKLNILFINDVHGYLAPHPELFYNETGEVVETVGGYERIAGLVEAIRNDNPNTLLFDGGDTLHGTKPLVDSQGEAIIPILNSIKLDALIGHWDFGYGPERLQEISEHLTFPILGCNVYNEDGSSFLNPTMMYEKGGVKIGVIGICAMIVDKVMPEKMGKGLKFTSGVDEVPQHIKSLKAQGADVIVLLSHNGFPQDVALLEQVEGVDICLSAHTHNRIYKPLMINGARIVQCGCHGSFMGKFTLEIEKNTIKNYAYELIKIDSSLPKSEKIDVLVEKVLKPYQNIGTVVLGRTDTILHRYNTINSTMDSFLLNAIANATKTDIAFSNGWRYGAPIFGDITENDLYNIAPMNPPVSTVEMTGTEIKEMLEENLERTFCKDPFGQMGGYVKRVLGLQINMRIENPNGHRIQEIYYEGSHLNLEEIYKVSFVTTQGVAKKYGKNRKEHHMKAVDAMKSYLKKTPIYTPEKVVSFRLV</sequence>
<gene>
    <name evidence="5" type="ORF">H3Z82_01330</name>
</gene>
<dbReference type="InterPro" id="IPR006179">
    <property type="entry name" value="5_nucleotidase/apyrase"/>
</dbReference>
<dbReference type="GO" id="GO:0030288">
    <property type="term" value="C:outer membrane-bounded periplasmic space"/>
    <property type="evidence" value="ECO:0007669"/>
    <property type="project" value="TreeGrafter"/>
</dbReference>
<dbReference type="InterPro" id="IPR004843">
    <property type="entry name" value="Calcineurin-like_PHP"/>
</dbReference>
<proteinExistence type="inferred from homology"/>
<evidence type="ECO:0000313" key="6">
    <source>
        <dbReference type="Proteomes" id="UP000541857"/>
    </source>
</evidence>
<dbReference type="InterPro" id="IPR029052">
    <property type="entry name" value="Metallo-depent_PP-like"/>
</dbReference>
<keyword evidence="2" id="KW-0378">Hydrolase</keyword>
<organism evidence="5 6">
    <name type="scientific">Gelidibacter maritimus</name>
    <dbReference type="NCBI Taxonomy" id="2761487"/>
    <lineage>
        <taxon>Bacteria</taxon>
        <taxon>Pseudomonadati</taxon>
        <taxon>Bacteroidota</taxon>
        <taxon>Flavobacteriia</taxon>
        <taxon>Flavobacteriales</taxon>
        <taxon>Flavobacteriaceae</taxon>
        <taxon>Gelidibacter</taxon>
    </lineage>
</organism>
<keyword evidence="1" id="KW-0732">Signal</keyword>
<dbReference type="Pfam" id="PF00149">
    <property type="entry name" value="Metallophos"/>
    <property type="match status" value="1"/>
</dbReference>
<dbReference type="GO" id="GO:0016787">
    <property type="term" value="F:hydrolase activity"/>
    <property type="evidence" value="ECO:0007669"/>
    <property type="project" value="UniProtKB-KW"/>
</dbReference>
<name>A0A7W2R235_9FLAO</name>
<evidence type="ECO:0000313" key="5">
    <source>
        <dbReference type="EMBL" id="MBA6151364.1"/>
    </source>
</evidence>
<dbReference type="PANTHER" id="PTHR11575">
    <property type="entry name" value="5'-NUCLEOTIDASE-RELATED"/>
    <property type="match status" value="1"/>
</dbReference>
<accession>A0A7W2R235</accession>
<dbReference type="SUPFAM" id="SSF56300">
    <property type="entry name" value="Metallo-dependent phosphatases"/>
    <property type="match status" value="1"/>
</dbReference>
<dbReference type="GO" id="GO:0000166">
    <property type="term" value="F:nucleotide binding"/>
    <property type="evidence" value="ECO:0007669"/>
    <property type="project" value="UniProtKB-KW"/>
</dbReference>
<comment type="caution">
    <text evidence="5">The sequence shown here is derived from an EMBL/GenBank/DDBJ whole genome shotgun (WGS) entry which is preliminary data.</text>
</comment>
<dbReference type="Pfam" id="PF02872">
    <property type="entry name" value="5_nucleotid_C"/>
    <property type="match status" value="1"/>
</dbReference>